<keyword evidence="2 5" id="KW-0808">Transferase</keyword>
<comment type="similarity">
    <text evidence="5">Belongs to the protein N5-glutamine methyltransferase family. PrmC subfamily.</text>
</comment>
<evidence type="ECO:0000256" key="1">
    <source>
        <dbReference type="ARBA" id="ARBA00022603"/>
    </source>
</evidence>
<dbReference type="InterPro" id="IPR050320">
    <property type="entry name" value="N5-glutamine_MTase"/>
</dbReference>
<dbReference type="Pfam" id="PF05175">
    <property type="entry name" value="MTS"/>
    <property type="match status" value="1"/>
</dbReference>
<dbReference type="InterPro" id="IPR029063">
    <property type="entry name" value="SAM-dependent_MTases_sf"/>
</dbReference>
<feature type="binding site" evidence="5">
    <location>
        <position position="155"/>
    </location>
    <ligand>
        <name>S-adenosyl-L-methionine</name>
        <dbReference type="ChEBI" id="CHEBI:59789"/>
    </ligand>
</feature>
<evidence type="ECO:0000259" key="6">
    <source>
        <dbReference type="Pfam" id="PF05175"/>
    </source>
</evidence>
<keyword evidence="1 5" id="KW-0489">Methyltransferase</keyword>
<keyword evidence="3 5" id="KW-0949">S-adenosyl-L-methionine</keyword>
<dbReference type="PANTHER" id="PTHR18895">
    <property type="entry name" value="HEMK METHYLTRANSFERASE"/>
    <property type="match status" value="1"/>
</dbReference>
<comment type="function">
    <text evidence="5">Methylates the class 1 translation termination release factors RF1/PrfA and RF2/PrfB on the glutamine residue of the universally conserved GGQ motif.</text>
</comment>
<evidence type="ECO:0000313" key="9">
    <source>
        <dbReference type="Proteomes" id="UP001301869"/>
    </source>
</evidence>
<dbReference type="InterPro" id="IPR007848">
    <property type="entry name" value="Small_mtfrase_dom"/>
</dbReference>
<feature type="binding site" evidence="5">
    <location>
        <begin position="132"/>
        <end position="136"/>
    </location>
    <ligand>
        <name>S-adenosyl-L-methionine</name>
        <dbReference type="ChEBI" id="CHEBI:59789"/>
    </ligand>
</feature>
<dbReference type="EC" id="2.1.1.297" evidence="5"/>
<dbReference type="Gene3D" id="3.40.50.150">
    <property type="entry name" value="Vaccinia Virus protein VP39"/>
    <property type="match status" value="1"/>
</dbReference>
<feature type="binding site" evidence="5">
    <location>
        <position position="183"/>
    </location>
    <ligand>
        <name>S-adenosyl-L-methionine</name>
        <dbReference type="ChEBI" id="CHEBI:59789"/>
    </ligand>
</feature>
<gene>
    <name evidence="5 8" type="primary">prmC</name>
    <name evidence="8" type="ORF">P1P91_10665</name>
</gene>
<dbReference type="PROSITE" id="PS00092">
    <property type="entry name" value="N6_MTASE"/>
    <property type="match status" value="1"/>
</dbReference>
<dbReference type="InterPro" id="IPR040758">
    <property type="entry name" value="PrmC_N"/>
</dbReference>
<evidence type="ECO:0000256" key="2">
    <source>
        <dbReference type="ARBA" id="ARBA00022679"/>
    </source>
</evidence>
<accession>A0ABY9YWR4</accession>
<dbReference type="SUPFAM" id="SSF53335">
    <property type="entry name" value="S-adenosyl-L-methionine-dependent methyltransferases"/>
    <property type="match status" value="1"/>
</dbReference>
<sequence length="296" mass="31819">MILEESARRAARRLEEAGSPTPRLDAEALLLHVIGCNRTWLYTWGDSTWGAWGESTQGSATGARWHRARFDALVAARAQGWPVAYLTDEREFWGLSLATSPGTLIPRPDTETLVEAALEHAAAPAGRLLDMGTGTGAVALAFASECPGWQVVGVDIRTEAVALARRNAAALGLGNARFIHSDWFEALEREAEPAFALIVANPPYIADNDPHLARGDVRFEPRSALVAGEAGYADLRFLVDRARDFLAPGGWLALEHGHTQAADVRAMLGRAGYARVASVRDLGGHERVSLGQHSAA</sequence>
<dbReference type="InterPro" id="IPR002052">
    <property type="entry name" value="DNA_methylase_N6_adenine_CS"/>
</dbReference>
<dbReference type="RefSeq" id="WP_311882515.1">
    <property type="nucleotide sequence ID" value="NZ_CP119391.1"/>
</dbReference>
<keyword evidence="9" id="KW-1185">Reference proteome</keyword>
<comment type="catalytic activity">
    <reaction evidence="4 5">
        <text>L-glutaminyl-[peptide chain release factor] + S-adenosyl-L-methionine = N(5)-methyl-L-glutaminyl-[peptide chain release factor] + S-adenosyl-L-homocysteine + H(+)</text>
        <dbReference type="Rhea" id="RHEA:42896"/>
        <dbReference type="Rhea" id="RHEA-COMP:10271"/>
        <dbReference type="Rhea" id="RHEA-COMP:10272"/>
        <dbReference type="ChEBI" id="CHEBI:15378"/>
        <dbReference type="ChEBI" id="CHEBI:30011"/>
        <dbReference type="ChEBI" id="CHEBI:57856"/>
        <dbReference type="ChEBI" id="CHEBI:59789"/>
        <dbReference type="ChEBI" id="CHEBI:61891"/>
        <dbReference type="EC" id="2.1.1.297"/>
    </reaction>
</comment>
<dbReference type="GO" id="GO:0102559">
    <property type="term" value="F:peptide chain release factor N(5)-glutamine methyltransferase activity"/>
    <property type="evidence" value="ECO:0007669"/>
    <property type="project" value="UniProtKB-EC"/>
</dbReference>
<name>A0ABY9YWR4_9GAMM</name>
<evidence type="ECO:0000259" key="7">
    <source>
        <dbReference type="Pfam" id="PF17827"/>
    </source>
</evidence>
<dbReference type="InterPro" id="IPR019874">
    <property type="entry name" value="RF_methyltr_PrmC"/>
</dbReference>
<evidence type="ECO:0000256" key="5">
    <source>
        <dbReference type="HAMAP-Rule" id="MF_02126"/>
    </source>
</evidence>
<feature type="binding site" evidence="5">
    <location>
        <position position="201"/>
    </location>
    <ligand>
        <name>S-adenosyl-L-methionine</name>
        <dbReference type="ChEBI" id="CHEBI:59789"/>
    </ligand>
</feature>
<dbReference type="CDD" id="cd02440">
    <property type="entry name" value="AdoMet_MTases"/>
    <property type="match status" value="1"/>
</dbReference>
<feature type="binding site" evidence="5">
    <location>
        <begin position="201"/>
        <end position="204"/>
    </location>
    <ligand>
        <name>substrate</name>
    </ligand>
</feature>
<proteinExistence type="inferred from homology"/>
<dbReference type="HAMAP" id="MF_02126">
    <property type="entry name" value="RF_methyltr_PrmC"/>
    <property type="match status" value="1"/>
</dbReference>
<reference evidence="8 9" key="1">
    <citation type="submission" date="2023-03" db="EMBL/GenBank/DDBJ databases">
        <title>Halomonas sp. nov., isolated from Korean tranditional fermented seafood 'Jeotgal'.</title>
        <authorList>
            <person name="Kim B."/>
            <person name="Shin N.-R."/>
        </authorList>
    </citation>
    <scope>NUCLEOTIDE SEQUENCE [LARGE SCALE GENOMIC DNA]</scope>
    <source>
        <strain evidence="8 9">SG2L-4</strain>
    </source>
</reference>
<dbReference type="Gene3D" id="1.10.8.10">
    <property type="entry name" value="DNA helicase RuvA subunit, C-terminal domain"/>
    <property type="match status" value="1"/>
</dbReference>
<dbReference type="Proteomes" id="UP001301869">
    <property type="component" value="Chromosome"/>
</dbReference>
<dbReference type="NCBIfam" id="TIGR00536">
    <property type="entry name" value="hemK_fam"/>
    <property type="match status" value="1"/>
</dbReference>
<dbReference type="GO" id="GO:0032259">
    <property type="term" value="P:methylation"/>
    <property type="evidence" value="ECO:0007669"/>
    <property type="project" value="UniProtKB-KW"/>
</dbReference>
<protein>
    <recommendedName>
        <fullName evidence="5">Release factor glutamine methyltransferase</fullName>
        <shortName evidence="5">RF MTase</shortName>
        <ecNumber evidence="5">2.1.1.297</ecNumber>
    </recommendedName>
    <alternativeName>
        <fullName evidence="5">N5-glutamine methyltransferase PrmC</fullName>
    </alternativeName>
    <alternativeName>
        <fullName evidence="5">Protein-(glutamine-N5) MTase PrmC</fullName>
    </alternativeName>
    <alternativeName>
        <fullName evidence="5">Protein-glutamine N-methyltransferase PrmC</fullName>
    </alternativeName>
</protein>
<dbReference type="Pfam" id="PF17827">
    <property type="entry name" value="PrmC_N"/>
    <property type="match status" value="1"/>
</dbReference>
<evidence type="ECO:0000256" key="3">
    <source>
        <dbReference type="ARBA" id="ARBA00022691"/>
    </source>
</evidence>
<feature type="domain" description="Release factor glutamine methyltransferase N-terminal" evidence="7">
    <location>
        <begin position="8"/>
        <end position="47"/>
    </location>
</feature>
<feature type="domain" description="Methyltransferase small" evidence="6">
    <location>
        <begin position="118"/>
        <end position="209"/>
    </location>
</feature>
<dbReference type="NCBIfam" id="TIGR03534">
    <property type="entry name" value="RF_mod_PrmC"/>
    <property type="match status" value="1"/>
</dbReference>
<dbReference type="InterPro" id="IPR004556">
    <property type="entry name" value="HemK-like"/>
</dbReference>
<organism evidence="8 9">
    <name type="scientific">Halomonas piscis</name>
    <dbReference type="NCBI Taxonomy" id="3031727"/>
    <lineage>
        <taxon>Bacteria</taxon>
        <taxon>Pseudomonadati</taxon>
        <taxon>Pseudomonadota</taxon>
        <taxon>Gammaproteobacteria</taxon>
        <taxon>Oceanospirillales</taxon>
        <taxon>Halomonadaceae</taxon>
        <taxon>Halomonas</taxon>
    </lineage>
</organism>
<dbReference type="EMBL" id="CP119391">
    <property type="protein sequence ID" value="WNK19319.1"/>
    <property type="molecule type" value="Genomic_DNA"/>
</dbReference>
<dbReference type="PANTHER" id="PTHR18895:SF74">
    <property type="entry name" value="MTRF1L RELEASE FACTOR GLUTAMINE METHYLTRANSFERASE"/>
    <property type="match status" value="1"/>
</dbReference>
<evidence type="ECO:0000313" key="8">
    <source>
        <dbReference type="EMBL" id="WNK19319.1"/>
    </source>
</evidence>
<evidence type="ECO:0000256" key="4">
    <source>
        <dbReference type="ARBA" id="ARBA00048391"/>
    </source>
</evidence>